<dbReference type="InterPro" id="IPR003439">
    <property type="entry name" value="ABC_transporter-like_ATP-bd"/>
</dbReference>
<dbReference type="GO" id="GO:0016887">
    <property type="term" value="F:ATP hydrolysis activity"/>
    <property type="evidence" value="ECO:0007669"/>
    <property type="project" value="InterPro"/>
</dbReference>
<name>A0A2A6E3I3_9BACL</name>
<dbReference type="PROSITE" id="PS50893">
    <property type="entry name" value="ABC_TRANSPORTER_2"/>
    <property type="match status" value="1"/>
</dbReference>
<evidence type="ECO:0000313" key="4">
    <source>
        <dbReference type="EMBL" id="PDO11472.1"/>
    </source>
</evidence>
<proteinExistence type="predicted"/>
<evidence type="ECO:0000259" key="3">
    <source>
        <dbReference type="PROSITE" id="PS50893"/>
    </source>
</evidence>
<feature type="domain" description="ABC transporter" evidence="3">
    <location>
        <begin position="7"/>
        <end position="234"/>
    </location>
</feature>
<organism evidence="4 5">
    <name type="scientific">Candidatus Reconcilbacillus cellulovorans</name>
    <dbReference type="NCBI Taxonomy" id="1906605"/>
    <lineage>
        <taxon>Bacteria</taxon>
        <taxon>Bacillati</taxon>
        <taxon>Bacillota</taxon>
        <taxon>Bacilli</taxon>
        <taxon>Bacillales</taxon>
        <taxon>Paenibacillaceae</taxon>
        <taxon>Candidatus Reconcilbacillus</taxon>
    </lineage>
</organism>
<dbReference type="AlphaFoldDB" id="A0A2A6E3I3"/>
<dbReference type="InterPro" id="IPR017871">
    <property type="entry name" value="ABC_transporter-like_CS"/>
</dbReference>
<dbReference type="InterPro" id="IPR027417">
    <property type="entry name" value="P-loop_NTPase"/>
</dbReference>
<accession>A0A2A6E3I3</accession>
<dbReference type="Proteomes" id="UP000243688">
    <property type="component" value="Unassembled WGS sequence"/>
</dbReference>
<dbReference type="PROSITE" id="PS00211">
    <property type="entry name" value="ABC_TRANSPORTER_1"/>
    <property type="match status" value="1"/>
</dbReference>
<dbReference type="PANTHER" id="PTHR43038:SF3">
    <property type="entry name" value="ABC TRANSPORTER G FAMILY MEMBER 20 ISOFORM X1"/>
    <property type="match status" value="1"/>
</dbReference>
<dbReference type="CDD" id="cd03263">
    <property type="entry name" value="ABC_subfamily_A"/>
    <property type="match status" value="1"/>
</dbReference>
<gene>
    <name evidence="4" type="ORF">BLM47_01660</name>
</gene>
<sequence>MTDDQTVRVDNASKSFGRRTALRDITLSVGRSEIFGLLGPSGSGKTTLVRLIAGLETATSGAVFVFGVRVPELSLFPRIGYMAQADALYPELSAKENLEFFASLFGLSGARRRRKIAETLELVGLSDDASTPVRAFSGGMKRRLSLAAALVHEPELLLLDEPTVGIDPLIRRAIWDEIGRRSRNGATVVVTTHVMDEAERCHRLALLREGRLIAVGSPAELKTAAGAQTLEEVFLVRGGMSP</sequence>
<dbReference type="Gene3D" id="3.40.50.300">
    <property type="entry name" value="P-loop containing nucleotide triphosphate hydrolases"/>
    <property type="match status" value="1"/>
</dbReference>
<evidence type="ECO:0000313" key="5">
    <source>
        <dbReference type="Proteomes" id="UP000243688"/>
    </source>
</evidence>
<keyword evidence="1" id="KW-0547">Nucleotide-binding</keyword>
<evidence type="ECO:0000256" key="2">
    <source>
        <dbReference type="ARBA" id="ARBA00022840"/>
    </source>
</evidence>
<dbReference type="InterPro" id="IPR003593">
    <property type="entry name" value="AAA+_ATPase"/>
</dbReference>
<evidence type="ECO:0000256" key="1">
    <source>
        <dbReference type="ARBA" id="ARBA00022741"/>
    </source>
</evidence>
<comment type="caution">
    <text evidence="4">The sequence shown here is derived from an EMBL/GenBank/DDBJ whole genome shotgun (WGS) entry which is preliminary data.</text>
</comment>
<dbReference type="SUPFAM" id="SSF52540">
    <property type="entry name" value="P-loop containing nucleoside triphosphate hydrolases"/>
    <property type="match status" value="1"/>
</dbReference>
<reference evidence="4 5" key="1">
    <citation type="submission" date="2016-12" db="EMBL/GenBank/DDBJ databases">
        <title>Candidatus Reconcilibacillus cellulovorans genome.</title>
        <authorList>
            <person name="Kolinko S."/>
            <person name="Wu Y.-W."/>
            <person name="Tachea F."/>
            <person name="Denzel E."/>
            <person name="Hiras J."/>
            <person name="Baecker N."/>
            <person name="Chan L.J."/>
            <person name="Eichorst S.A."/>
            <person name="Frey D."/>
            <person name="Adams P.D."/>
            <person name="Pray T."/>
            <person name="Tanjore D."/>
            <person name="Petzold C.J."/>
            <person name="Gladden J.M."/>
            <person name="Simmons B.A."/>
            <person name="Singer S.W."/>
        </authorList>
    </citation>
    <scope>NUCLEOTIDE SEQUENCE [LARGE SCALE GENOMIC DNA]</scope>
    <source>
        <strain evidence="4">JTherm</strain>
    </source>
</reference>
<dbReference type="GO" id="GO:0005524">
    <property type="term" value="F:ATP binding"/>
    <property type="evidence" value="ECO:0007669"/>
    <property type="project" value="UniProtKB-KW"/>
</dbReference>
<keyword evidence="2 4" id="KW-0067">ATP-binding</keyword>
<dbReference type="EMBL" id="MOXJ01000002">
    <property type="protein sequence ID" value="PDO11472.1"/>
    <property type="molecule type" value="Genomic_DNA"/>
</dbReference>
<dbReference type="SMART" id="SM00382">
    <property type="entry name" value="AAA"/>
    <property type="match status" value="1"/>
</dbReference>
<protein>
    <submittedName>
        <fullName evidence="4">ABC transporter ATP-binding protein</fullName>
    </submittedName>
</protein>
<dbReference type="Pfam" id="PF00005">
    <property type="entry name" value="ABC_tran"/>
    <property type="match status" value="1"/>
</dbReference>
<dbReference type="PANTHER" id="PTHR43038">
    <property type="entry name" value="ATP-BINDING CASSETTE, SUB-FAMILY H, MEMBER 1"/>
    <property type="match status" value="1"/>
</dbReference>